<comment type="caution">
    <text evidence="2">The sequence shown here is derived from an EMBL/GenBank/DDBJ whole genome shotgun (WGS) entry which is preliminary data.</text>
</comment>
<proteinExistence type="predicted"/>
<dbReference type="Pfam" id="PF20180">
    <property type="entry name" value="UQCC2_CBP6"/>
    <property type="match status" value="1"/>
</dbReference>
<dbReference type="Proteomes" id="UP000007148">
    <property type="component" value="Unassembled WGS sequence"/>
</dbReference>
<reference evidence="2 3" key="1">
    <citation type="journal article" date="2011" name="PLoS Pathog.">
        <title>Endophytic Life Strategies Decoded by Genome and Transcriptome Analyses of the Mutualistic Root Symbiont Piriformospora indica.</title>
        <authorList>
            <person name="Zuccaro A."/>
            <person name="Lahrmann U."/>
            <person name="Guldener U."/>
            <person name="Langen G."/>
            <person name="Pfiffi S."/>
            <person name="Biedenkopf D."/>
            <person name="Wong P."/>
            <person name="Samans B."/>
            <person name="Grimm C."/>
            <person name="Basiewicz M."/>
            <person name="Murat C."/>
            <person name="Martin F."/>
            <person name="Kogel K.H."/>
        </authorList>
    </citation>
    <scope>NUCLEOTIDE SEQUENCE [LARGE SCALE GENOMIC DNA]</scope>
    <source>
        <strain evidence="2 3">DSM 11827</strain>
    </source>
</reference>
<dbReference type="EMBL" id="CAFZ01000222">
    <property type="protein sequence ID" value="CCA73399.1"/>
    <property type="molecule type" value="Genomic_DNA"/>
</dbReference>
<feature type="region of interest" description="Disordered" evidence="1">
    <location>
        <begin position="93"/>
        <end position="112"/>
    </location>
</feature>
<keyword evidence="3" id="KW-1185">Reference proteome</keyword>
<sequence length="112" mass="12747">MPKSGLAQELLKVGQRWPTDILRPRLQYGNFLVALSNSKEHQKGLTPELLRSQHRLIENRLKDKYALSEKMMVPASYPDKYAKLVTLLEEAAESSELGAEEPKGLWSRITGR</sequence>
<gene>
    <name evidence="2" type="ORF">PIIN_07353</name>
</gene>
<name>G4TQ06_SERID</name>
<dbReference type="HOGENOM" id="CLU_138679_2_0_1"/>
<dbReference type="STRING" id="1109443.G4TQ06"/>
<dbReference type="AlphaFoldDB" id="G4TQ06"/>
<organism evidence="2 3">
    <name type="scientific">Serendipita indica (strain DSM 11827)</name>
    <name type="common">Root endophyte fungus</name>
    <name type="synonym">Piriformospora indica</name>
    <dbReference type="NCBI Taxonomy" id="1109443"/>
    <lineage>
        <taxon>Eukaryota</taxon>
        <taxon>Fungi</taxon>
        <taxon>Dikarya</taxon>
        <taxon>Basidiomycota</taxon>
        <taxon>Agaricomycotina</taxon>
        <taxon>Agaricomycetes</taxon>
        <taxon>Sebacinales</taxon>
        <taxon>Serendipitaceae</taxon>
        <taxon>Serendipita</taxon>
    </lineage>
</organism>
<accession>G4TQ06</accession>
<dbReference type="OrthoDB" id="2107880at2759"/>
<evidence type="ECO:0000256" key="1">
    <source>
        <dbReference type="SAM" id="MobiDB-lite"/>
    </source>
</evidence>
<protein>
    <submittedName>
        <fullName evidence="2">Uncharacterized protein</fullName>
    </submittedName>
</protein>
<evidence type="ECO:0000313" key="2">
    <source>
        <dbReference type="EMBL" id="CCA73399.1"/>
    </source>
</evidence>
<evidence type="ECO:0000313" key="3">
    <source>
        <dbReference type="Proteomes" id="UP000007148"/>
    </source>
</evidence>
<dbReference type="InParanoid" id="G4TQ06"/>